<dbReference type="AlphaFoldDB" id="A0A0C1TZA0"/>
<evidence type="ECO:0000313" key="6">
    <source>
        <dbReference type="Proteomes" id="UP000031366"/>
    </source>
</evidence>
<dbReference type="OrthoDB" id="9785699at2"/>
<dbReference type="Pfam" id="PF04055">
    <property type="entry name" value="Radical_SAM"/>
    <property type="match status" value="1"/>
</dbReference>
<name>A0A0C1TZA0_9CLOT</name>
<dbReference type="STRING" id="29341.RSJ17_04320"/>
<evidence type="ECO:0000313" key="5">
    <source>
        <dbReference type="EMBL" id="KIE44593.1"/>
    </source>
</evidence>
<dbReference type="Gene3D" id="3.80.30.30">
    <property type="match status" value="1"/>
</dbReference>
<proteinExistence type="predicted"/>
<evidence type="ECO:0000259" key="4">
    <source>
        <dbReference type="PROSITE" id="PS51918"/>
    </source>
</evidence>
<dbReference type="PANTHER" id="PTHR43432">
    <property type="entry name" value="SLR0285 PROTEIN"/>
    <property type="match status" value="1"/>
</dbReference>
<dbReference type="PANTHER" id="PTHR43432:SF5">
    <property type="entry name" value="ELP3_MIAA_NIFB-LIKE RADICAL SAM CORE DOMAIN-CONTAINING PROTEIN"/>
    <property type="match status" value="1"/>
</dbReference>
<organism evidence="5 6">
    <name type="scientific">Clostridium argentinense CDC 2741</name>
    <dbReference type="NCBI Taxonomy" id="1418104"/>
    <lineage>
        <taxon>Bacteria</taxon>
        <taxon>Bacillati</taxon>
        <taxon>Bacillota</taxon>
        <taxon>Clostridia</taxon>
        <taxon>Eubacteriales</taxon>
        <taxon>Clostridiaceae</taxon>
        <taxon>Clostridium</taxon>
    </lineage>
</organism>
<keyword evidence="6" id="KW-1185">Reference proteome</keyword>
<dbReference type="InterPro" id="IPR058240">
    <property type="entry name" value="rSAM_sf"/>
</dbReference>
<sequence>MVKMIQAKTLLSTIKEDKLFGLKYNMNLYRGCQHGCIYCDSRSNCYGIENFSEIQMKENALELLEGELRKKKVKGTIGTGSMNDPYMPVEKKLLLTRRALEIINVYGFPVHILTKSNLVERDIDILKKINKVYCAVSITITTAEDNLSSLIEPSAPKSSDRFKTIKKLSEEGIYTGILMMPILPFINDTEENIRQIVEEGKAAGAKYILPFMGMTLREGQREYYYRELDKHFPTMKEKYIRNYGYEYNCSSPNSKRLYNIFYELCKKEGIATNMNFYKADEYEQLRLW</sequence>
<dbReference type="SFLD" id="SFLDG01084">
    <property type="entry name" value="Uncharacterised_Radical_SAM_Su"/>
    <property type="match status" value="1"/>
</dbReference>
<comment type="caution">
    <text evidence="5">The sequence shown here is derived from an EMBL/GenBank/DDBJ whole genome shotgun (WGS) entry which is preliminary data.</text>
</comment>
<protein>
    <submittedName>
        <fullName evidence="5">Radical SAM superfamily protein</fullName>
    </submittedName>
</protein>
<accession>A0A0C1TZA0</accession>
<dbReference type="GO" id="GO:0003824">
    <property type="term" value="F:catalytic activity"/>
    <property type="evidence" value="ECO:0007669"/>
    <property type="project" value="InterPro"/>
</dbReference>
<dbReference type="InterPro" id="IPR007197">
    <property type="entry name" value="rSAM"/>
</dbReference>
<evidence type="ECO:0000256" key="2">
    <source>
        <dbReference type="ARBA" id="ARBA00023004"/>
    </source>
</evidence>
<dbReference type="GO" id="GO:0046872">
    <property type="term" value="F:metal ion binding"/>
    <property type="evidence" value="ECO:0007669"/>
    <property type="project" value="UniProtKB-KW"/>
</dbReference>
<dbReference type="GO" id="GO:0051536">
    <property type="term" value="F:iron-sulfur cluster binding"/>
    <property type="evidence" value="ECO:0007669"/>
    <property type="project" value="UniProtKB-KW"/>
</dbReference>
<evidence type="ECO:0000256" key="1">
    <source>
        <dbReference type="ARBA" id="ARBA00022723"/>
    </source>
</evidence>
<dbReference type="Proteomes" id="UP000031366">
    <property type="component" value="Unassembled WGS sequence"/>
</dbReference>
<dbReference type="InterPro" id="IPR040086">
    <property type="entry name" value="MJ0683-like"/>
</dbReference>
<dbReference type="CDD" id="cd01335">
    <property type="entry name" value="Radical_SAM"/>
    <property type="match status" value="1"/>
</dbReference>
<dbReference type="SMART" id="SM00729">
    <property type="entry name" value="Elp3"/>
    <property type="match status" value="1"/>
</dbReference>
<keyword evidence="3" id="KW-0411">Iron-sulfur</keyword>
<dbReference type="SUPFAM" id="SSF102114">
    <property type="entry name" value="Radical SAM enzymes"/>
    <property type="match status" value="1"/>
</dbReference>
<evidence type="ECO:0000256" key="3">
    <source>
        <dbReference type="ARBA" id="ARBA00023014"/>
    </source>
</evidence>
<gene>
    <name evidence="5" type="ORF">U732_302</name>
</gene>
<keyword evidence="1" id="KW-0479">Metal-binding</keyword>
<dbReference type="PROSITE" id="PS51918">
    <property type="entry name" value="RADICAL_SAM"/>
    <property type="match status" value="1"/>
</dbReference>
<dbReference type="InterPro" id="IPR006638">
    <property type="entry name" value="Elp3/MiaA/NifB-like_rSAM"/>
</dbReference>
<keyword evidence="2" id="KW-0408">Iron</keyword>
<reference evidence="5 6" key="1">
    <citation type="journal article" date="2015" name="Infect. Genet. Evol.">
        <title>Genomic sequences of six botulinum neurotoxin-producing strains representing three clostridial species illustrate the mobility and diversity of botulinum neurotoxin genes.</title>
        <authorList>
            <person name="Smith T.J."/>
            <person name="Hill K.K."/>
            <person name="Xie G."/>
            <person name="Foley B.T."/>
            <person name="Williamson C.H."/>
            <person name="Foster J.T."/>
            <person name="Johnson S.L."/>
            <person name="Chertkov O."/>
            <person name="Teshima H."/>
            <person name="Gibbons H.S."/>
            <person name="Johnsky L.A."/>
            <person name="Karavis M.A."/>
            <person name="Smith L.A."/>
        </authorList>
    </citation>
    <scope>NUCLEOTIDE SEQUENCE [LARGE SCALE GENOMIC DNA]</scope>
    <source>
        <strain evidence="5 6">CDC 2741</strain>
    </source>
</reference>
<dbReference type="RefSeq" id="WP_039636064.1">
    <property type="nucleotide sequence ID" value="NZ_AYSO01000020.1"/>
</dbReference>
<dbReference type="SFLD" id="SFLDS00029">
    <property type="entry name" value="Radical_SAM"/>
    <property type="match status" value="1"/>
</dbReference>
<feature type="domain" description="Radical SAM core" evidence="4">
    <location>
        <begin position="18"/>
        <end position="246"/>
    </location>
</feature>
<dbReference type="EMBL" id="AYSO01000020">
    <property type="protein sequence ID" value="KIE44593.1"/>
    <property type="molecule type" value="Genomic_DNA"/>
</dbReference>